<feature type="transmembrane region" description="Helical" evidence="1">
    <location>
        <begin position="192"/>
        <end position="212"/>
    </location>
</feature>
<feature type="transmembrane region" description="Helical" evidence="1">
    <location>
        <begin position="284"/>
        <end position="304"/>
    </location>
</feature>
<proteinExistence type="predicted"/>
<feature type="domain" description="SGNH" evidence="3">
    <location>
        <begin position="384"/>
        <end position="626"/>
    </location>
</feature>
<evidence type="ECO:0000259" key="3">
    <source>
        <dbReference type="Pfam" id="PF19040"/>
    </source>
</evidence>
<evidence type="ECO:0000256" key="1">
    <source>
        <dbReference type="SAM" id="Phobius"/>
    </source>
</evidence>
<dbReference type="PATRIC" id="fig|1217705.3.peg.3429"/>
<reference evidence="4 5" key="1">
    <citation type="submission" date="2013-02" db="EMBL/GenBank/DDBJ databases">
        <title>The Genome Sequence of Acinetobacter sp. ANC 3862.</title>
        <authorList>
            <consortium name="The Broad Institute Genome Sequencing Platform"/>
            <consortium name="The Broad Institute Genome Sequencing Center for Infectious Disease"/>
            <person name="Cerqueira G."/>
            <person name="Feldgarden M."/>
            <person name="Courvalin P."/>
            <person name="Perichon B."/>
            <person name="Grillot-Courvalin C."/>
            <person name="Clermont D."/>
            <person name="Rocha E."/>
            <person name="Yoon E.-J."/>
            <person name="Nemec A."/>
            <person name="Walker B."/>
            <person name="Young S.K."/>
            <person name="Zeng Q."/>
            <person name="Gargeya S."/>
            <person name="Fitzgerald M."/>
            <person name="Haas B."/>
            <person name="Abouelleil A."/>
            <person name="Alvarado L."/>
            <person name="Arachchi H.M."/>
            <person name="Berlin A.M."/>
            <person name="Chapman S.B."/>
            <person name="Dewar J."/>
            <person name="Goldberg J."/>
            <person name="Griggs A."/>
            <person name="Gujja S."/>
            <person name="Hansen M."/>
            <person name="Howarth C."/>
            <person name="Imamovic A."/>
            <person name="Larimer J."/>
            <person name="McCowan C."/>
            <person name="Murphy C."/>
            <person name="Neiman D."/>
            <person name="Pearson M."/>
            <person name="Priest M."/>
            <person name="Roberts A."/>
            <person name="Saif S."/>
            <person name="Shea T."/>
            <person name="Sisk P."/>
            <person name="Sykes S."/>
            <person name="Wortman J."/>
            <person name="Nusbaum C."/>
            <person name="Birren B."/>
        </authorList>
    </citation>
    <scope>NUCLEOTIDE SEQUENCE [LARGE SCALE GENOMIC DNA]</scope>
    <source>
        <strain evidence="4 5">ANC 3862</strain>
    </source>
</reference>
<name>N9N7T6_9GAMM</name>
<dbReference type="EMBL" id="APRP01000034">
    <property type="protein sequence ID" value="ENW98064.1"/>
    <property type="molecule type" value="Genomic_DNA"/>
</dbReference>
<keyword evidence="1" id="KW-1133">Transmembrane helix</keyword>
<dbReference type="HOGENOM" id="CLU_005679_10_2_6"/>
<dbReference type="PANTHER" id="PTHR23028">
    <property type="entry name" value="ACETYLTRANSFERASE"/>
    <property type="match status" value="1"/>
</dbReference>
<dbReference type="GO" id="GO:0016747">
    <property type="term" value="F:acyltransferase activity, transferring groups other than amino-acyl groups"/>
    <property type="evidence" value="ECO:0007669"/>
    <property type="project" value="InterPro"/>
</dbReference>
<dbReference type="InterPro" id="IPR050879">
    <property type="entry name" value="Acyltransferase_3"/>
</dbReference>
<dbReference type="GO" id="GO:0016020">
    <property type="term" value="C:membrane"/>
    <property type="evidence" value="ECO:0007669"/>
    <property type="project" value="TreeGrafter"/>
</dbReference>
<dbReference type="eggNOG" id="COG1835">
    <property type="taxonomic scope" value="Bacteria"/>
</dbReference>
<organism evidence="4 5">
    <name type="scientific">Acinetobacter modestus</name>
    <dbReference type="NCBI Taxonomy" id="1776740"/>
    <lineage>
        <taxon>Bacteria</taxon>
        <taxon>Pseudomonadati</taxon>
        <taxon>Pseudomonadota</taxon>
        <taxon>Gammaproteobacteria</taxon>
        <taxon>Moraxellales</taxon>
        <taxon>Moraxellaceae</taxon>
        <taxon>Acinetobacter</taxon>
    </lineage>
</organism>
<evidence type="ECO:0000259" key="2">
    <source>
        <dbReference type="Pfam" id="PF01757"/>
    </source>
</evidence>
<dbReference type="Pfam" id="PF01757">
    <property type="entry name" value="Acyl_transf_3"/>
    <property type="match status" value="1"/>
</dbReference>
<dbReference type="AlphaFoldDB" id="N9N7T6"/>
<feature type="transmembrane region" description="Helical" evidence="1">
    <location>
        <begin position="166"/>
        <end position="186"/>
    </location>
</feature>
<dbReference type="GO" id="GO:0009103">
    <property type="term" value="P:lipopolysaccharide biosynthetic process"/>
    <property type="evidence" value="ECO:0007669"/>
    <property type="project" value="TreeGrafter"/>
</dbReference>
<feature type="transmembrane region" description="Helical" evidence="1">
    <location>
        <begin position="221"/>
        <end position="240"/>
    </location>
</feature>
<feature type="transmembrane region" description="Helical" evidence="1">
    <location>
        <begin position="75"/>
        <end position="94"/>
    </location>
</feature>
<gene>
    <name evidence="4" type="ORF">F900_03538</name>
</gene>
<sequence length="639" mass="73978">MNKSYLSHIDILRAIAVLLVILHHLKVPYFNGGFIGVDIFLVISGYLITKNIKYEKLTTKHFSLKSFYSRRISRLAPSFFLVVFTVVIVFSFILTPPELNELLKTALSAITLNSNIYYSFLLGNYFKINAETTPLLHLWSLSLEEQFYLIWPLTLIALLKFKNKTILILLTITISVSILISHIYAVKDPIKAYYLLTSRLFEFLLGACINFYKPHIALKKYSTLIVSISIILLFTTNVFIDNESIFPSYNAAVICILSAIYITYGTGVKYKILQPFEYIGKISYPMYLWHWPIISCFTILSLNLDTNQKIIIFLLTIMLSILSYELIEKKTKNIFKNNNIIIVFLFIFPAIIIISIYQYSNCQLKNSKSTTTSGTSIKCIDNNNHPIESCYFGENKRENIDILLVGDSHSNSQSGMIDIFAKDANMKGYEITHSSTAYLLNLDRYTINNKTKEIQKEDNFYNINKFIEKHIDNNNFKYVVMGGYFPHNWERSIYSRKNNSFIDKSKSKEFFYWGLKQTILSIIQSGAKPIIINDNPILMDVDVNCHLRSFKKSCNFPRIKHDSDFTEWQRMLIELQKSFPSLIVIDFTDIICNKEECFSSLQNTSLYRDQQHLTYEGSSILGKIYLQKHANPFLQGHNN</sequence>
<dbReference type="Pfam" id="PF19040">
    <property type="entry name" value="SGNH"/>
    <property type="match status" value="1"/>
</dbReference>
<dbReference type="InterPro" id="IPR002656">
    <property type="entry name" value="Acyl_transf_3_dom"/>
</dbReference>
<comment type="caution">
    <text evidence="4">The sequence shown here is derived from an EMBL/GenBank/DDBJ whole genome shotgun (WGS) entry which is preliminary data.</text>
</comment>
<dbReference type="STRING" id="1217705.F900_03538"/>
<feature type="transmembrane region" description="Helical" evidence="1">
    <location>
        <begin position="29"/>
        <end position="48"/>
    </location>
</feature>
<evidence type="ECO:0008006" key="6">
    <source>
        <dbReference type="Google" id="ProtNLM"/>
    </source>
</evidence>
<evidence type="ECO:0000313" key="4">
    <source>
        <dbReference type="EMBL" id="ENW98064.1"/>
    </source>
</evidence>
<feature type="domain" description="Acyltransferase 3" evidence="2">
    <location>
        <begin position="9"/>
        <end position="321"/>
    </location>
</feature>
<feature type="transmembrane region" description="Helical" evidence="1">
    <location>
        <begin position="310"/>
        <end position="327"/>
    </location>
</feature>
<keyword evidence="1" id="KW-0472">Membrane</keyword>
<dbReference type="Proteomes" id="UP000013248">
    <property type="component" value="Unassembled WGS sequence"/>
</dbReference>
<protein>
    <recommendedName>
        <fullName evidence="6">Acyltransferase 3 domain-containing protein</fullName>
    </recommendedName>
</protein>
<feature type="transmembrane region" description="Helical" evidence="1">
    <location>
        <begin position="246"/>
        <end position="264"/>
    </location>
</feature>
<dbReference type="RefSeq" id="WP_005219502.1">
    <property type="nucleotide sequence ID" value="NZ_KB850089.1"/>
</dbReference>
<dbReference type="PANTHER" id="PTHR23028:SF53">
    <property type="entry name" value="ACYL_TRANSF_3 DOMAIN-CONTAINING PROTEIN"/>
    <property type="match status" value="1"/>
</dbReference>
<accession>N9N7T6</accession>
<dbReference type="InterPro" id="IPR043968">
    <property type="entry name" value="SGNH"/>
</dbReference>
<feature type="transmembrane region" description="Helical" evidence="1">
    <location>
        <begin position="339"/>
        <end position="359"/>
    </location>
</feature>
<keyword evidence="1" id="KW-0812">Transmembrane</keyword>
<evidence type="ECO:0000313" key="5">
    <source>
        <dbReference type="Proteomes" id="UP000013248"/>
    </source>
</evidence>